<feature type="domain" description="SPOR" evidence="1">
    <location>
        <begin position="61"/>
        <end position="141"/>
    </location>
</feature>
<comment type="caution">
    <text evidence="2">The sequence shown here is derived from an EMBL/GenBank/DDBJ whole genome shotgun (WGS) entry which is preliminary data.</text>
</comment>
<dbReference type="Pfam" id="PF05036">
    <property type="entry name" value="SPOR"/>
    <property type="match status" value="1"/>
</dbReference>
<evidence type="ECO:0000259" key="1">
    <source>
        <dbReference type="PROSITE" id="PS51724"/>
    </source>
</evidence>
<evidence type="ECO:0000313" key="3">
    <source>
        <dbReference type="Proteomes" id="UP000552241"/>
    </source>
</evidence>
<dbReference type="Proteomes" id="UP000552241">
    <property type="component" value="Unassembled WGS sequence"/>
</dbReference>
<accession>A0A838ZKD5</accession>
<name>A0A838ZKD5_9FLAO</name>
<sequence>MLLRLTMITLILSNFLYSQDNFVTTASGNLTIEMDKGIDQLLKSKEKAICPTSDPVPAPVPEFCHGARIQVFYSKNRTEAESKLKELKSLFPGLYSDLDYISPDYKVKVGYFESRETAQSTLNKARRSFPSALVVEEVIRCKLID</sequence>
<dbReference type="InterPro" id="IPR036680">
    <property type="entry name" value="SPOR-like_sf"/>
</dbReference>
<dbReference type="Gene3D" id="3.30.70.1070">
    <property type="entry name" value="Sporulation related repeat"/>
    <property type="match status" value="1"/>
</dbReference>
<proteinExistence type="predicted"/>
<organism evidence="2 3">
    <name type="scientific">Moheibacter lacus</name>
    <dbReference type="NCBI Taxonomy" id="2745851"/>
    <lineage>
        <taxon>Bacteria</taxon>
        <taxon>Pseudomonadati</taxon>
        <taxon>Bacteroidota</taxon>
        <taxon>Flavobacteriia</taxon>
        <taxon>Flavobacteriales</taxon>
        <taxon>Weeksellaceae</taxon>
        <taxon>Moheibacter</taxon>
    </lineage>
</organism>
<reference evidence="2 3" key="1">
    <citation type="submission" date="2020-07" db="EMBL/GenBank/DDBJ databases">
        <title>Moheibacter lacus sp. nov., a member of the family Flavobacteriaceae isolated from freshwater lake sediment.</title>
        <authorList>
            <person name="Liu Y."/>
        </authorList>
    </citation>
    <scope>NUCLEOTIDE SEQUENCE [LARGE SCALE GENOMIC DNA]</scope>
    <source>
        <strain evidence="2 3">BDHS18</strain>
    </source>
</reference>
<dbReference type="RefSeq" id="WP_182043251.1">
    <property type="nucleotide sequence ID" value="NZ_JACDZE010000001.1"/>
</dbReference>
<dbReference type="EMBL" id="JACDZE010000001">
    <property type="protein sequence ID" value="MBA5629708.1"/>
    <property type="molecule type" value="Genomic_DNA"/>
</dbReference>
<keyword evidence="3" id="KW-1185">Reference proteome</keyword>
<protein>
    <submittedName>
        <fullName evidence="2">SPOR domain-containing protein</fullName>
    </submittedName>
</protein>
<gene>
    <name evidence="2" type="ORF">HU137_07990</name>
</gene>
<dbReference type="GO" id="GO:0042834">
    <property type="term" value="F:peptidoglycan binding"/>
    <property type="evidence" value="ECO:0007669"/>
    <property type="project" value="InterPro"/>
</dbReference>
<dbReference type="AlphaFoldDB" id="A0A838ZKD5"/>
<dbReference type="SUPFAM" id="SSF110997">
    <property type="entry name" value="Sporulation related repeat"/>
    <property type="match status" value="1"/>
</dbReference>
<evidence type="ECO:0000313" key="2">
    <source>
        <dbReference type="EMBL" id="MBA5629708.1"/>
    </source>
</evidence>
<dbReference type="PROSITE" id="PS51724">
    <property type="entry name" value="SPOR"/>
    <property type="match status" value="1"/>
</dbReference>
<dbReference type="InterPro" id="IPR007730">
    <property type="entry name" value="SPOR-like_dom"/>
</dbReference>